<gene>
    <name evidence="1" type="ORF">BON30_13520</name>
</gene>
<reference evidence="2" key="1">
    <citation type="submission" date="2016-11" db="EMBL/GenBank/DDBJ databases">
        <authorList>
            <person name="Shukria A."/>
            <person name="Stevens D.C."/>
        </authorList>
    </citation>
    <scope>NUCLEOTIDE SEQUENCE [LARGE SCALE GENOMIC DNA]</scope>
    <source>
        <strain evidence="2">Cbfe23</strain>
    </source>
</reference>
<dbReference type="EMBL" id="MPIN01000003">
    <property type="protein sequence ID" value="OJH40078.1"/>
    <property type="molecule type" value="Genomic_DNA"/>
</dbReference>
<dbReference type="Proteomes" id="UP000182229">
    <property type="component" value="Unassembled WGS sequence"/>
</dbReference>
<organism evidence="1 2">
    <name type="scientific">Cystobacter ferrugineus</name>
    <dbReference type="NCBI Taxonomy" id="83449"/>
    <lineage>
        <taxon>Bacteria</taxon>
        <taxon>Pseudomonadati</taxon>
        <taxon>Myxococcota</taxon>
        <taxon>Myxococcia</taxon>
        <taxon>Myxococcales</taxon>
        <taxon>Cystobacterineae</taxon>
        <taxon>Archangiaceae</taxon>
        <taxon>Cystobacter</taxon>
    </lineage>
</organism>
<accession>A0A1L9BCY4</accession>
<proteinExistence type="predicted"/>
<comment type="caution">
    <text evidence="1">The sequence shown here is derived from an EMBL/GenBank/DDBJ whole genome shotgun (WGS) entry which is preliminary data.</text>
</comment>
<reference evidence="1 2" key="2">
    <citation type="submission" date="2016-12" db="EMBL/GenBank/DDBJ databases">
        <title>Draft Genome Sequence of Cystobacter ferrugineus Strain Cbfe23.</title>
        <authorList>
            <person name="Akbar S."/>
            <person name="Dowd S.E."/>
            <person name="Stevens D.C."/>
        </authorList>
    </citation>
    <scope>NUCLEOTIDE SEQUENCE [LARGE SCALE GENOMIC DNA]</scope>
    <source>
        <strain evidence="1 2">Cbfe23</strain>
    </source>
</reference>
<keyword evidence="2" id="KW-1185">Reference proteome</keyword>
<protein>
    <submittedName>
        <fullName evidence="1">Uncharacterized protein</fullName>
    </submittedName>
</protein>
<dbReference type="AlphaFoldDB" id="A0A1L9BCY4"/>
<dbReference type="OrthoDB" id="10002139at2"/>
<name>A0A1L9BCY4_9BACT</name>
<dbReference type="RefSeq" id="WP_071898712.1">
    <property type="nucleotide sequence ID" value="NZ_MPIN01000003.1"/>
</dbReference>
<sequence length="71" mass="7773">MSEGFLGAIQEVAGVVPFEPGIATGGRPPFKVGPITNVDLVKRLVELRPRFKSGVRDEPVDFLRPVETFVH</sequence>
<evidence type="ECO:0000313" key="1">
    <source>
        <dbReference type="EMBL" id="OJH40078.1"/>
    </source>
</evidence>
<evidence type="ECO:0000313" key="2">
    <source>
        <dbReference type="Proteomes" id="UP000182229"/>
    </source>
</evidence>